<evidence type="ECO:0000313" key="1">
    <source>
        <dbReference type="EMBL" id="GII01542.1"/>
    </source>
</evidence>
<sequence>MADERRVRGALLPRLANQSAPDRAQYLLSPILFPIEAPADSGREAPSGSG</sequence>
<evidence type="ECO:0000313" key="2">
    <source>
        <dbReference type="Proteomes" id="UP000634476"/>
    </source>
</evidence>
<dbReference type="EMBL" id="BOOK01000024">
    <property type="protein sequence ID" value="GII01542.1"/>
    <property type="molecule type" value="Genomic_DNA"/>
</dbReference>
<name>A0A8J3SYF2_9ACTN</name>
<proteinExistence type="predicted"/>
<dbReference type="AlphaFoldDB" id="A0A8J3SYF2"/>
<dbReference type="Proteomes" id="UP000634476">
    <property type="component" value="Unassembled WGS sequence"/>
</dbReference>
<protein>
    <submittedName>
        <fullName evidence="1">Uncharacterized protein</fullName>
    </submittedName>
</protein>
<keyword evidence="2" id="KW-1185">Reference proteome</keyword>
<accession>A0A8J3SYF2</accession>
<organism evidence="1 2">
    <name type="scientific">Planobispora takensis</name>
    <dbReference type="NCBI Taxonomy" id="1367882"/>
    <lineage>
        <taxon>Bacteria</taxon>
        <taxon>Bacillati</taxon>
        <taxon>Actinomycetota</taxon>
        <taxon>Actinomycetes</taxon>
        <taxon>Streptosporangiales</taxon>
        <taxon>Streptosporangiaceae</taxon>
        <taxon>Planobispora</taxon>
    </lineage>
</organism>
<comment type="caution">
    <text evidence="1">The sequence shown here is derived from an EMBL/GenBank/DDBJ whole genome shotgun (WGS) entry which is preliminary data.</text>
</comment>
<gene>
    <name evidence="1" type="ORF">Pta02_35500</name>
</gene>
<reference evidence="1" key="1">
    <citation type="submission" date="2021-01" db="EMBL/GenBank/DDBJ databases">
        <title>Whole genome shotgun sequence of Planobispora takensis NBRC 109077.</title>
        <authorList>
            <person name="Komaki H."/>
            <person name="Tamura T."/>
        </authorList>
    </citation>
    <scope>NUCLEOTIDE SEQUENCE</scope>
    <source>
        <strain evidence="1">NBRC 109077</strain>
    </source>
</reference>